<evidence type="ECO:0000256" key="2">
    <source>
        <dbReference type="SAM" id="SignalP"/>
    </source>
</evidence>
<dbReference type="AlphaFoldDB" id="A0A6A1UHG0"/>
<organism evidence="3 4">
    <name type="scientific">Morella rubra</name>
    <name type="common">Chinese bayberry</name>
    <dbReference type="NCBI Taxonomy" id="262757"/>
    <lineage>
        <taxon>Eukaryota</taxon>
        <taxon>Viridiplantae</taxon>
        <taxon>Streptophyta</taxon>
        <taxon>Embryophyta</taxon>
        <taxon>Tracheophyta</taxon>
        <taxon>Spermatophyta</taxon>
        <taxon>Magnoliopsida</taxon>
        <taxon>eudicotyledons</taxon>
        <taxon>Gunneridae</taxon>
        <taxon>Pentapetalae</taxon>
        <taxon>rosids</taxon>
        <taxon>fabids</taxon>
        <taxon>Fagales</taxon>
        <taxon>Myricaceae</taxon>
        <taxon>Morella</taxon>
    </lineage>
</organism>
<dbReference type="PANTHER" id="PTHR23201:SF92">
    <property type="entry name" value="GIBBERELLIN-REGULATED PROTEIN 12"/>
    <property type="match status" value="1"/>
</dbReference>
<dbReference type="PANTHER" id="PTHR23201">
    <property type="entry name" value="EXTENSIN, PROLINE-RICH PROTEIN"/>
    <property type="match status" value="1"/>
</dbReference>
<gene>
    <name evidence="3" type="ORF">CJ030_MR0G019577</name>
</gene>
<name>A0A6A1UHG0_9ROSI</name>
<keyword evidence="2" id="KW-0732">Signal</keyword>
<evidence type="ECO:0000313" key="3">
    <source>
        <dbReference type="EMBL" id="KAB1199603.1"/>
    </source>
</evidence>
<feature type="signal peptide" evidence="2">
    <location>
        <begin position="1"/>
        <end position="20"/>
    </location>
</feature>
<sequence length="95" mass="10474">MARLSWLPVAFCLVLAFAFAIEVLDAGGEGSLGPEECQNACNYRCSETHHKKPCLFFCNKCCVKCLCVPSGTYGNKEECPCYNNWKTKEGAPKCP</sequence>
<accession>A0A6A1UHG0</accession>
<comment type="caution">
    <text evidence="3">The sequence shown here is derived from an EMBL/GenBank/DDBJ whole genome shotgun (WGS) entry which is preliminary data.</text>
</comment>
<dbReference type="Proteomes" id="UP000516437">
    <property type="component" value="Unassembled WGS sequence"/>
</dbReference>
<dbReference type="InterPro" id="IPR003854">
    <property type="entry name" value="GASA"/>
</dbReference>
<protein>
    <submittedName>
        <fullName evidence="3">Protein GAST1</fullName>
    </submittedName>
</protein>
<reference evidence="3 4" key="1">
    <citation type="journal article" date="2019" name="Plant Biotechnol. J.">
        <title>The red bayberry genome and genetic basis of sex determination.</title>
        <authorList>
            <person name="Jia H.M."/>
            <person name="Jia H.J."/>
            <person name="Cai Q.L."/>
            <person name="Wang Y."/>
            <person name="Zhao H.B."/>
            <person name="Yang W.F."/>
            <person name="Wang G.Y."/>
            <person name="Li Y.H."/>
            <person name="Zhan D.L."/>
            <person name="Shen Y.T."/>
            <person name="Niu Q.F."/>
            <person name="Chang L."/>
            <person name="Qiu J."/>
            <person name="Zhao L."/>
            <person name="Xie H.B."/>
            <person name="Fu W.Y."/>
            <person name="Jin J."/>
            <person name="Li X.W."/>
            <person name="Jiao Y."/>
            <person name="Zhou C.C."/>
            <person name="Tu T."/>
            <person name="Chai C.Y."/>
            <person name="Gao J.L."/>
            <person name="Fan L.J."/>
            <person name="van de Weg E."/>
            <person name="Wang J.Y."/>
            <person name="Gao Z.S."/>
        </authorList>
    </citation>
    <scope>NUCLEOTIDE SEQUENCE [LARGE SCALE GENOMIC DNA]</scope>
    <source>
        <tissue evidence="3">Leaves</tissue>
    </source>
</reference>
<comment type="similarity">
    <text evidence="1">Belongs to the GASA family.</text>
</comment>
<proteinExistence type="inferred from homology"/>
<evidence type="ECO:0000256" key="1">
    <source>
        <dbReference type="ARBA" id="ARBA00010582"/>
    </source>
</evidence>
<dbReference type="OrthoDB" id="1886938at2759"/>
<dbReference type="EMBL" id="RXIC02000447">
    <property type="protein sequence ID" value="KAB1199603.1"/>
    <property type="molecule type" value="Genomic_DNA"/>
</dbReference>
<evidence type="ECO:0000313" key="4">
    <source>
        <dbReference type="Proteomes" id="UP000516437"/>
    </source>
</evidence>
<keyword evidence="4" id="KW-1185">Reference proteome</keyword>
<feature type="chain" id="PRO_5025367982" evidence="2">
    <location>
        <begin position="21"/>
        <end position="95"/>
    </location>
</feature>
<dbReference type="Pfam" id="PF02704">
    <property type="entry name" value="GASA"/>
    <property type="match status" value="1"/>
</dbReference>